<keyword evidence="2" id="KW-1185">Reference proteome</keyword>
<sequence length="227" mass="25806">MKAITLKYIIAIIAFSFFQNKMYAQAVNWENTSKQNKNLLHANIGAEYGVTAGLGYHRLIPIKKFPLWIGGEFSVPSGNQLADDFKVRLGTHIRIVALDHFQFSARVQGIARRYHNQSVTLFNFGSDFAGTLGYYRKHWFLGAEAGFDKAIVTHFKHSDWYKNNIYDNVQDGWYEPATGGNFYYGLQGGFSMKKTDITLKTGKVLQQSFQSQPLLPFYGQLGVNFSF</sequence>
<reference evidence="2" key="1">
    <citation type="submission" date="2016-10" db="EMBL/GenBank/DDBJ databases">
        <authorList>
            <person name="Varghese N."/>
            <person name="Submissions S."/>
        </authorList>
    </citation>
    <scope>NUCLEOTIDE SEQUENCE [LARGE SCALE GENOMIC DNA]</scope>
    <source>
        <strain evidence="2">DSM 25811 / CCM 8410 / LMG 26954 / E90</strain>
    </source>
</reference>
<evidence type="ECO:0000313" key="1">
    <source>
        <dbReference type="EMBL" id="SDD32484.1"/>
    </source>
</evidence>
<dbReference type="RefSeq" id="WP_090390898.1">
    <property type="nucleotide sequence ID" value="NZ_FMZO01000008.1"/>
</dbReference>
<accession>A0A1G6TU81</accession>
<organism evidence="1 2">
    <name type="scientific">Niabella drilacis (strain DSM 25811 / CCM 8410 / CCUG 62505 / LMG 26954 / E90)</name>
    <dbReference type="NCBI Taxonomy" id="1285928"/>
    <lineage>
        <taxon>Bacteria</taxon>
        <taxon>Pseudomonadati</taxon>
        <taxon>Bacteroidota</taxon>
        <taxon>Chitinophagia</taxon>
        <taxon>Chitinophagales</taxon>
        <taxon>Chitinophagaceae</taxon>
        <taxon>Niabella</taxon>
    </lineage>
</organism>
<proteinExistence type="predicted"/>
<dbReference type="OrthoDB" id="944734at2"/>
<dbReference type="EMBL" id="FMZO01000008">
    <property type="protein sequence ID" value="SDD32484.1"/>
    <property type="molecule type" value="Genomic_DNA"/>
</dbReference>
<dbReference type="AlphaFoldDB" id="A0A1G6TU81"/>
<dbReference type="STRING" id="1285928.SAMN04487894_10831"/>
<evidence type="ECO:0000313" key="2">
    <source>
        <dbReference type="Proteomes" id="UP000198757"/>
    </source>
</evidence>
<protein>
    <recommendedName>
        <fullName evidence="3">Outer membrane protein beta-barrel domain-containing protein</fullName>
    </recommendedName>
</protein>
<gene>
    <name evidence="1" type="ORF">SAMN04487894_10831</name>
</gene>
<dbReference type="Proteomes" id="UP000198757">
    <property type="component" value="Unassembled WGS sequence"/>
</dbReference>
<evidence type="ECO:0008006" key="3">
    <source>
        <dbReference type="Google" id="ProtNLM"/>
    </source>
</evidence>
<name>A0A1G6TU81_NIADE</name>